<proteinExistence type="inferred from homology"/>
<dbReference type="Gene3D" id="3.30.1360.10">
    <property type="entry name" value="RNA polymerase, RBP11-like subunit"/>
    <property type="match status" value="1"/>
</dbReference>
<dbReference type="EMBL" id="MGHL01000006">
    <property type="protein sequence ID" value="OGM70195.1"/>
    <property type="molecule type" value="Genomic_DNA"/>
</dbReference>
<evidence type="ECO:0000313" key="14">
    <source>
        <dbReference type="Proteomes" id="UP000178429"/>
    </source>
</evidence>
<dbReference type="GO" id="GO:0000428">
    <property type="term" value="C:DNA-directed RNA polymerase complex"/>
    <property type="evidence" value="ECO:0007669"/>
    <property type="project" value="UniProtKB-KW"/>
</dbReference>
<dbReference type="Gene3D" id="2.170.120.12">
    <property type="entry name" value="DNA-directed RNA polymerase, insert domain"/>
    <property type="match status" value="1"/>
</dbReference>
<dbReference type="GO" id="GO:0006351">
    <property type="term" value="P:DNA-templated transcription"/>
    <property type="evidence" value="ECO:0007669"/>
    <property type="project" value="UniProtKB-UniRule"/>
</dbReference>
<comment type="function">
    <text evidence="11">DNA-dependent RNA polymerase catalyzes the transcription of DNA into RNA using the four ribonucleoside triphosphates as substrates.</text>
</comment>
<keyword evidence="5 11" id="KW-0808">Transferase</keyword>
<comment type="caution">
    <text evidence="13">The sequence shown here is derived from an EMBL/GenBank/DDBJ whole genome shotgun (WGS) entry which is preliminary data.</text>
</comment>
<dbReference type="STRING" id="1802525.A2975_03930"/>
<protein>
    <recommendedName>
        <fullName evidence="3 11">DNA-directed RNA polymerase subunit alpha</fullName>
        <shortName evidence="11">RNAP subunit alpha</shortName>
        <ecNumber evidence="2 11">2.7.7.6</ecNumber>
    </recommendedName>
    <alternativeName>
        <fullName evidence="9 11">RNA polymerase subunit alpha</fullName>
    </alternativeName>
    <alternativeName>
        <fullName evidence="8 11">Transcriptase subunit alpha</fullName>
    </alternativeName>
</protein>
<dbReference type="Pfam" id="PF01000">
    <property type="entry name" value="RNA_pol_A_bac"/>
    <property type="match status" value="1"/>
</dbReference>
<evidence type="ECO:0000256" key="2">
    <source>
        <dbReference type="ARBA" id="ARBA00012418"/>
    </source>
</evidence>
<dbReference type="SUPFAM" id="SSF56553">
    <property type="entry name" value="Insert subdomain of RNA polymerase alpha subunit"/>
    <property type="match status" value="1"/>
</dbReference>
<gene>
    <name evidence="11" type="primary">rpoA</name>
    <name evidence="13" type="ORF">A2975_03930</name>
</gene>
<evidence type="ECO:0000256" key="9">
    <source>
        <dbReference type="ARBA" id="ARBA00033070"/>
    </source>
</evidence>
<dbReference type="InterPro" id="IPR011773">
    <property type="entry name" value="DNA-dir_RpoA"/>
</dbReference>
<dbReference type="CDD" id="cd06928">
    <property type="entry name" value="RNAP_alpha_NTD"/>
    <property type="match status" value="1"/>
</dbReference>
<dbReference type="InterPro" id="IPR011262">
    <property type="entry name" value="DNA-dir_RNA_pol_insert"/>
</dbReference>
<comment type="similarity">
    <text evidence="1 11">Belongs to the RNA polymerase alpha chain family.</text>
</comment>
<dbReference type="FunFam" id="2.170.120.12:FF:000001">
    <property type="entry name" value="DNA-directed RNA polymerase subunit alpha"/>
    <property type="match status" value="1"/>
</dbReference>
<name>A0A1F8C3G2_9BACT</name>
<dbReference type="GO" id="GO:0046983">
    <property type="term" value="F:protein dimerization activity"/>
    <property type="evidence" value="ECO:0007669"/>
    <property type="project" value="InterPro"/>
</dbReference>
<dbReference type="EC" id="2.7.7.6" evidence="2 11"/>
<dbReference type="HAMAP" id="MF_00059">
    <property type="entry name" value="RNApol_bact_RpoA"/>
    <property type="match status" value="1"/>
</dbReference>
<sequence>MIEPIFEIKQNEKKGNKATFVISPLEAGYGNTLGTALRRVALTSLPGAAPTSVRISGVKHRFTTLKGMKEDIVEFILNLKKVRVAYKGDGATISLSAKGPGEVTAGDLETPANITIANPELVLANLAKGATLNAKIEVSAGSGYRPINEEGTSQVGVIPLDAVFSPVLKVNYKIEETRVGRLTNYDKLTLEIETDGTISPKDALLDSTKILMAYLNQVISPKKVAKVKSLVREDTLGPVGKLSVEEIGLPTRVANALINAGYEVVEKLVKADKKDLVKVRNLGEKSIKIIAAALGEKGVEF</sequence>
<comment type="catalytic activity">
    <reaction evidence="10 11">
        <text>RNA(n) + a ribonucleoside 5'-triphosphate = RNA(n+1) + diphosphate</text>
        <dbReference type="Rhea" id="RHEA:21248"/>
        <dbReference type="Rhea" id="RHEA-COMP:14527"/>
        <dbReference type="Rhea" id="RHEA-COMP:17342"/>
        <dbReference type="ChEBI" id="CHEBI:33019"/>
        <dbReference type="ChEBI" id="CHEBI:61557"/>
        <dbReference type="ChEBI" id="CHEBI:140395"/>
        <dbReference type="EC" id="2.7.7.6"/>
    </reaction>
</comment>
<evidence type="ECO:0000256" key="4">
    <source>
        <dbReference type="ARBA" id="ARBA00022478"/>
    </source>
</evidence>
<dbReference type="NCBIfam" id="NF003519">
    <property type="entry name" value="PRK05182.2-5"/>
    <property type="match status" value="1"/>
</dbReference>
<dbReference type="InterPro" id="IPR011260">
    <property type="entry name" value="RNAP_asu_C"/>
</dbReference>
<dbReference type="SMART" id="SM00662">
    <property type="entry name" value="RPOLD"/>
    <property type="match status" value="1"/>
</dbReference>
<reference evidence="13 14" key="1">
    <citation type="journal article" date="2016" name="Nat. Commun.">
        <title>Thousands of microbial genomes shed light on interconnected biogeochemical processes in an aquifer system.</title>
        <authorList>
            <person name="Anantharaman K."/>
            <person name="Brown C.T."/>
            <person name="Hug L.A."/>
            <person name="Sharon I."/>
            <person name="Castelle C.J."/>
            <person name="Probst A.J."/>
            <person name="Thomas B.C."/>
            <person name="Singh A."/>
            <person name="Wilkins M.J."/>
            <person name="Karaoz U."/>
            <person name="Brodie E.L."/>
            <person name="Williams K.H."/>
            <person name="Hubbard S.S."/>
            <person name="Banfield J.F."/>
        </authorList>
    </citation>
    <scope>NUCLEOTIDE SEQUENCE [LARGE SCALE GENOMIC DNA]</scope>
</reference>
<evidence type="ECO:0000256" key="6">
    <source>
        <dbReference type="ARBA" id="ARBA00022695"/>
    </source>
</evidence>
<dbReference type="InterPro" id="IPR036643">
    <property type="entry name" value="RNApol_insert_sf"/>
</dbReference>
<dbReference type="Gene3D" id="1.10.150.20">
    <property type="entry name" value="5' to 3' exonuclease, C-terminal subdomain"/>
    <property type="match status" value="1"/>
</dbReference>
<dbReference type="SUPFAM" id="SSF47789">
    <property type="entry name" value="C-terminal domain of RNA polymerase alpha subunit"/>
    <property type="match status" value="1"/>
</dbReference>
<evidence type="ECO:0000256" key="8">
    <source>
        <dbReference type="ARBA" id="ARBA00032524"/>
    </source>
</evidence>
<dbReference type="Pfam" id="PF03118">
    <property type="entry name" value="RNA_pol_A_CTD"/>
    <property type="match status" value="1"/>
</dbReference>
<feature type="domain" description="DNA-directed RNA polymerase RpoA/D/Rpb3-type" evidence="12">
    <location>
        <begin position="17"/>
        <end position="221"/>
    </location>
</feature>
<evidence type="ECO:0000313" key="13">
    <source>
        <dbReference type="EMBL" id="OGM70195.1"/>
    </source>
</evidence>
<accession>A0A1F8C3G2</accession>
<evidence type="ECO:0000256" key="5">
    <source>
        <dbReference type="ARBA" id="ARBA00022679"/>
    </source>
</evidence>
<dbReference type="SUPFAM" id="SSF55257">
    <property type="entry name" value="RBP11-like subunits of RNA polymerase"/>
    <property type="match status" value="1"/>
</dbReference>
<organism evidence="13 14">
    <name type="scientific">Candidatus Woesebacteria bacterium RIFCSPLOWO2_01_FULL_44_14</name>
    <dbReference type="NCBI Taxonomy" id="1802525"/>
    <lineage>
        <taxon>Bacteria</taxon>
        <taxon>Candidatus Woeseibacteriota</taxon>
    </lineage>
</organism>
<keyword evidence="7 11" id="KW-0804">Transcription</keyword>
<dbReference type="Pfam" id="PF01193">
    <property type="entry name" value="RNA_pol_L"/>
    <property type="match status" value="1"/>
</dbReference>
<feature type="region of interest" description="Alpha N-terminal domain (alpha-NTD)" evidence="11">
    <location>
        <begin position="1"/>
        <end position="232"/>
    </location>
</feature>
<evidence type="ECO:0000256" key="3">
    <source>
        <dbReference type="ARBA" id="ARBA00015972"/>
    </source>
</evidence>
<dbReference type="GO" id="GO:0003677">
    <property type="term" value="F:DNA binding"/>
    <property type="evidence" value="ECO:0007669"/>
    <property type="project" value="UniProtKB-UniRule"/>
</dbReference>
<evidence type="ECO:0000256" key="7">
    <source>
        <dbReference type="ARBA" id="ARBA00023163"/>
    </source>
</evidence>
<keyword evidence="4 11" id="KW-0240">DNA-directed RNA polymerase</keyword>
<comment type="subunit">
    <text evidence="11">Homodimer. The RNAP catalytic core consists of 2 alpha, 1 beta, 1 beta' and 1 omega subunit. When a sigma factor is associated with the core the holoenzyme is formed, which can initiate transcription.</text>
</comment>
<dbReference type="InterPro" id="IPR011263">
    <property type="entry name" value="DNA-dir_RNA_pol_RpoA/D/Rpb3"/>
</dbReference>
<evidence type="ECO:0000256" key="1">
    <source>
        <dbReference type="ARBA" id="ARBA00007123"/>
    </source>
</evidence>
<evidence type="ECO:0000256" key="11">
    <source>
        <dbReference type="HAMAP-Rule" id="MF_00059"/>
    </source>
</evidence>
<comment type="domain">
    <text evidence="11">The N-terminal domain is essential for RNAP assembly and basal transcription, whereas the C-terminal domain is involved in interaction with transcriptional regulators and with upstream promoter elements.</text>
</comment>
<feature type="region of interest" description="Alpha C-terminal domain (alpha-CTD)" evidence="11">
    <location>
        <begin position="236"/>
        <end position="301"/>
    </location>
</feature>
<dbReference type="GO" id="GO:0005737">
    <property type="term" value="C:cytoplasm"/>
    <property type="evidence" value="ECO:0007669"/>
    <property type="project" value="UniProtKB-ARBA"/>
</dbReference>
<evidence type="ECO:0000256" key="10">
    <source>
        <dbReference type="ARBA" id="ARBA00048552"/>
    </source>
</evidence>
<dbReference type="AlphaFoldDB" id="A0A1F8C3G2"/>
<evidence type="ECO:0000259" key="12">
    <source>
        <dbReference type="SMART" id="SM00662"/>
    </source>
</evidence>
<dbReference type="Proteomes" id="UP000178429">
    <property type="component" value="Unassembled WGS sequence"/>
</dbReference>
<dbReference type="GO" id="GO:0003899">
    <property type="term" value="F:DNA-directed RNA polymerase activity"/>
    <property type="evidence" value="ECO:0007669"/>
    <property type="project" value="UniProtKB-UniRule"/>
</dbReference>
<dbReference type="InterPro" id="IPR036603">
    <property type="entry name" value="RBP11-like"/>
</dbReference>
<keyword evidence="6 11" id="KW-0548">Nucleotidyltransferase</keyword>
<dbReference type="NCBIfam" id="TIGR02027">
    <property type="entry name" value="rpoA"/>
    <property type="match status" value="1"/>
</dbReference>